<dbReference type="Pfam" id="PF07693">
    <property type="entry name" value="KAP_NTPase"/>
    <property type="match status" value="1"/>
</dbReference>
<evidence type="ECO:0000313" key="2">
    <source>
        <dbReference type="EMBL" id="RMM56325.1"/>
    </source>
</evidence>
<dbReference type="InterPro" id="IPR011646">
    <property type="entry name" value="KAP_P-loop"/>
</dbReference>
<evidence type="ECO:0000259" key="1">
    <source>
        <dbReference type="Pfam" id="PF07693"/>
    </source>
</evidence>
<dbReference type="AlphaFoldDB" id="A0A3M3F376"/>
<dbReference type="InterPro" id="IPR059206">
    <property type="entry name" value="Sll1717-like"/>
</dbReference>
<dbReference type="SUPFAM" id="SSF52540">
    <property type="entry name" value="P-loop containing nucleoside triphosphate hydrolases"/>
    <property type="match status" value="1"/>
</dbReference>
<protein>
    <submittedName>
        <fullName evidence="2">Putative ATPase involved in DNA repair</fullName>
    </submittedName>
</protein>
<comment type="caution">
    <text evidence="2">The sequence shown here is derived from an EMBL/GenBank/DDBJ whole genome shotgun (WGS) entry which is preliminary data.</text>
</comment>
<gene>
    <name evidence="2" type="ORF">ALQ74_101563</name>
</gene>
<evidence type="ECO:0000313" key="3">
    <source>
        <dbReference type="Proteomes" id="UP000279057"/>
    </source>
</evidence>
<sequence length="516" mass="59948">MEMTMATLIFRRNTKIGNLDAETDTFLKSCFLETDVYSNLLSFEDGIDFAKRIIVGRTGSGKTALIKQLSENPKIKKHLTIEAESTVFEHIKNNVFISKLIDNNVDLRIFYKSLWIHVLLVKVVELLYPGKNFFEMMLDLPTTGKKKYNATLAKEYVEKFKDNFFNESIVSEITEKMQLELAGGFTMPPAKLDGKANTELTEKIQRATAQYVSTELLRKQKELIKVLTEEKSREGQHRFIISIDDLDKSWLSSSEIRYDFINSLLDAFKELLDIKTVKIIISIRTDIIRGIYLKNLRQEEKDKSLILDIHWDELQIQKILDNRIDFLIKDKYQSNATTRFSDIFSFPIKSEVAQDYILRRTMLRPRDAIDFVNLCLSEADGSTALNENQVIEAEEKFYVSRKQALCKEWASIFPQITRYINGLAEIETPSFFSVDIQDKIEQIQMAILSYTQEASDTLTNDMVSDFNLLLNIWFIVGVIGIKKSDSLIIYSSFEKQELDISDYKKEFFIHPLFFRY</sequence>
<accession>A0A3M3F376</accession>
<organism evidence="2 3">
    <name type="scientific">Pseudomonas savastanoi pv. glycinea</name>
    <name type="common">Pseudomonas syringae pv. glycinea</name>
    <dbReference type="NCBI Taxonomy" id="318"/>
    <lineage>
        <taxon>Bacteria</taxon>
        <taxon>Pseudomonadati</taxon>
        <taxon>Pseudomonadota</taxon>
        <taxon>Gammaproteobacteria</taxon>
        <taxon>Pseudomonadales</taxon>
        <taxon>Pseudomonadaceae</taxon>
        <taxon>Pseudomonas</taxon>
    </lineage>
</organism>
<reference evidence="2 3" key="1">
    <citation type="submission" date="2018-08" db="EMBL/GenBank/DDBJ databases">
        <title>Recombination of ecologically and evolutionarily significant loci maintains genetic cohesion in the Pseudomonas syringae species complex.</title>
        <authorList>
            <person name="Dillon M."/>
            <person name="Thakur S."/>
            <person name="Almeida R.N.D."/>
            <person name="Weir B.S."/>
            <person name="Guttman D.S."/>
        </authorList>
    </citation>
    <scope>NUCLEOTIDE SEQUENCE [LARGE SCALE GENOMIC DNA]</scope>
    <source>
        <strain evidence="2 3">ICMP 4332</strain>
    </source>
</reference>
<dbReference type="EMBL" id="RBOM01000382">
    <property type="protein sequence ID" value="RMM56325.1"/>
    <property type="molecule type" value="Genomic_DNA"/>
</dbReference>
<feature type="domain" description="KAP NTPase" evidence="1">
    <location>
        <begin position="59"/>
        <end position="302"/>
    </location>
</feature>
<name>A0A3M3F376_PSESG</name>
<dbReference type="Proteomes" id="UP000279057">
    <property type="component" value="Unassembled WGS sequence"/>
</dbReference>
<dbReference type="NCBIfam" id="NF047389">
    <property type="entry name" value="ATPase_Sll1717"/>
    <property type="match status" value="1"/>
</dbReference>
<dbReference type="InterPro" id="IPR027417">
    <property type="entry name" value="P-loop_NTPase"/>
</dbReference>
<proteinExistence type="predicted"/>